<accession>E0W3U2</accession>
<sequence>MTITIIFSTCIKQCECFRLWSDYGYPTNQDYDYDDFLQYDEDYGENVGRHLELTSSILQLIYNLIGKTGHSAKSLELARQMNVTLS</sequence>
<evidence type="ECO:0000313" key="3">
    <source>
        <dbReference type="Proteomes" id="UP000009046"/>
    </source>
</evidence>
<dbReference type="AlphaFoldDB" id="E0W3U2"/>
<dbReference type="VEuPathDB" id="VectorBase:PHUM610190"/>
<organism>
    <name type="scientific">Pediculus humanus subsp. corporis</name>
    <name type="common">Body louse</name>
    <dbReference type="NCBI Taxonomy" id="121224"/>
    <lineage>
        <taxon>Eukaryota</taxon>
        <taxon>Metazoa</taxon>
        <taxon>Ecdysozoa</taxon>
        <taxon>Arthropoda</taxon>
        <taxon>Hexapoda</taxon>
        <taxon>Insecta</taxon>
        <taxon>Pterygota</taxon>
        <taxon>Neoptera</taxon>
        <taxon>Paraneoptera</taxon>
        <taxon>Psocodea</taxon>
        <taxon>Troctomorpha</taxon>
        <taxon>Phthiraptera</taxon>
        <taxon>Anoplura</taxon>
        <taxon>Pediculidae</taxon>
        <taxon>Pediculus</taxon>
    </lineage>
</organism>
<name>E0W3U2_PEDHC</name>
<dbReference type="CTD" id="8239685"/>
<keyword evidence="3" id="KW-1185">Reference proteome</keyword>
<reference evidence="1" key="2">
    <citation type="submission" date="2007-04" db="EMBL/GenBank/DDBJ databases">
        <title>The genome of the human body louse.</title>
        <authorList>
            <consortium name="The Human Body Louse Genome Consortium"/>
            <person name="Kirkness E."/>
            <person name="Walenz B."/>
            <person name="Hass B."/>
            <person name="Bruggner R."/>
            <person name="Strausberg R."/>
        </authorList>
    </citation>
    <scope>NUCLEOTIDE SEQUENCE</scope>
    <source>
        <strain evidence="1">USDA</strain>
    </source>
</reference>
<dbReference type="EMBL" id="DS235883">
    <property type="protein sequence ID" value="EEB20298.1"/>
    <property type="molecule type" value="Genomic_DNA"/>
</dbReference>
<evidence type="ECO:0000313" key="2">
    <source>
        <dbReference type="EnsemblMetazoa" id="PHUM610190-PA"/>
    </source>
</evidence>
<reference evidence="1" key="1">
    <citation type="submission" date="2007-04" db="EMBL/GenBank/DDBJ databases">
        <title>Annotation of Pediculus humanus corporis strain USDA.</title>
        <authorList>
            <person name="Kirkness E."/>
            <person name="Hannick L."/>
            <person name="Hass B."/>
            <person name="Bruggner R."/>
            <person name="Lawson D."/>
            <person name="Bidwell S."/>
            <person name="Joardar V."/>
            <person name="Caler E."/>
            <person name="Walenz B."/>
            <person name="Inman J."/>
            <person name="Schobel S."/>
            <person name="Galinsky K."/>
            <person name="Amedeo P."/>
            <person name="Strausberg R."/>
        </authorList>
    </citation>
    <scope>NUCLEOTIDE SEQUENCE</scope>
    <source>
        <strain evidence="1">USDA</strain>
    </source>
</reference>
<dbReference type="InParanoid" id="E0W3U2"/>
<dbReference type="EMBL" id="AAZO01007452">
    <property type="status" value="NOT_ANNOTATED_CDS"/>
    <property type="molecule type" value="Genomic_DNA"/>
</dbReference>
<protein>
    <submittedName>
        <fullName evidence="1 2">Uncharacterized protein</fullName>
    </submittedName>
</protein>
<gene>
    <name evidence="2" type="primary">8239685</name>
    <name evidence="1" type="ORF">Phum_PHUM610190</name>
</gene>
<dbReference type="RefSeq" id="XP_002433036.1">
    <property type="nucleotide sequence ID" value="XM_002432991.1"/>
</dbReference>
<dbReference type="HOGENOM" id="CLU_2500605_0_0_1"/>
<evidence type="ECO:0000313" key="1">
    <source>
        <dbReference type="EMBL" id="EEB20298.1"/>
    </source>
</evidence>
<proteinExistence type="predicted"/>
<dbReference type="KEGG" id="phu:Phum_PHUM610190"/>
<reference evidence="2" key="3">
    <citation type="submission" date="2021-02" db="UniProtKB">
        <authorList>
            <consortium name="EnsemblMetazoa"/>
        </authorList>
    </citation>
    <scope>IDENTIFICATION</scope>
    <source>
        <strain evidence="2">USDA</strain>
    </source>
</reference>
<dbReference type="GeneID" id="8239685"/>
<dbReference type="EnsemblMetazoa" id="PHUM610190-RA">
    <property type="protein sequence ID" value="PHUM610190-PA"/>
    <property type="gene ID" value="PHUM610190"/>
</dbReference>
<dbReference type="Proteomes" id="UP000009046">
    <property type="component" value="Unassembled WGS sequence"/>
</dbReference>